<reference evidence="1 3" key="1">
    <citation type="journal article" date="2011" name="Nature">
        <title>The Medicago genome provides insight into the evolution of rhizobial symbioses.</title>
        <authorList>
            <person name="Young N.D."/>
            <person name="Debelle F."/>
            <person name="Oldroyd G.E."/>
            <person name="Geurts R."/>
            <person name="Cannon S.B."/>
            <person name="Udvardi M.K."/>
            <person name="Benedito V.A."/>
            <person name="Mayer K.F."/>
            <person name="Gouzy J."/>
            <person name="Schoof H."/>
            <person name="Van de Peer Y."/>
            <person name="Proost S."/>
            <person name="Cook D.R."/>
            <person name="Meyers B.C."/>
            <person name="Spannagl M."/>
            <person name="Cheung F."/>
            <person name="De Mita S."/>
            <person name="Krishnakumar V."/>
            <person name="Gundlach H."/>
            <person name="Zhou S."/>
            <person name="Mudge J."/>
            <person name="Bharti A.K."/>
            <person name="Murray J.D."/>
            <person name="Naoumkina M.A."/>
            <person name="Rosen B."/>
            <person name="Silverstein K.A."/>
            <person name="Tang H."/>
            <person name="Rombauts S."/>
            <person name="Zhao P.X."/>
            <person name="Zhou P."/>
            <person name="Barbe V."/>
            <person name="Bardou P."/>
            <person name="Bechner M."/>
            <person name="Bellec A."/>
            <person name="Berger A."/>
            <person name="Berges H."/>
            <person name="Bidwell S."/>
            <person name="Bisseling T."/>
            <person name="Choisne N."/>
            <person name="Couloux A."/>
            <person name="Denny R."/>
            <person name="Deshpande S."/>
            <person name="Dai X."/>
            <person name="Doyle J.J."/>
            <person name="Dudez A.M."/>
            <person name="Farmer A.D."/>
            <person name="Fouteau S."/>
            <person name="Franken C."/>
            <person name="Gibelin C."/>
            <person name="Gish J."/>
            <person name="Goldstein S."/>
            <person name="Gonzalez A.J."/>
            <person name="Green P.J."/>
            <person name="Hallab A."/>
            <person name="Hartog M."/>
            <person name="Hua A."/>
            <person name="Humphray S.J."/>
            <person name="Jeong D.H."/>
            <person name="Jing Y."/>
            <person name="Jocker A."/>
            <person name="Kenton S.M."/>
            <person name="Kim D.J."/>
            <person name="Klee K."/>
            <person name="Lai H."/>
            <person name="Lang C."/>
            <person name="Lin S."/>
            <person name="Macmil S.L."/>
            <person name="Magdelenat G."/>
            <person name="Matthews L."/>
            <person name="McCorrison J."/>
            <person name="Monaghan E.L."/>
            <person name="Mun J.H."/>
            <person name="Najar F.Z."/>
            <person name="Nicholson C."/>
            <person name="Noirot C."/>
            <person name="O'Bleness M."/>
            <person name="Paule C.R."/>
            <person name="Poulain J."/>
            <person name="Prion F."/>
            <person name="Qin B."/>
            <person name="Qu C."/>
            <person name="Retzel E.F."/>
            <person name="Riddle C."/>
            <person name="Sallet E."/>
            <person name="Samain S."/>
            <person name="Samson N."/>
            <person name="Sanders I."/>
            <person name="Saurat O."/>
            <person name="Scarpelli C."/>
            <person name="Schiex T."/>
            <person name="Segurens B."/>
            <person name="Severin A.J."/>
            <person name="Sherrier D.J."/>
            <person name="Shi R."/>
            <person name="Sims S."/>
            <person name="Singer S.R."/>
            <person name="Sinharoy S."/>
            <person name="Sterck L."/>
            <person name="Viollet A."/>
            <person name="Wang B.B."/>
            <person name="Wang K."/>
            <person name="Wang M."/>
            <person name="Wang X."/>
            <person name="Warfsmann J."/>
            <person name="Weissenbach J."/>
            <person name="White D.D."/>
            <person name="White J.D."/>
            <person name="Wiley G.B."/>
            <person name="Wincker P."/>
            <person name="Xing Y."/>
            <person name="Yang L."/>
            <person name="Yao Z."/>
            <person name="Ying F."/>
            <person name="Zhai J."/>
            <person name="Zhou L."/>
            <person name="Zuber A."/>
            <person name="Denarie J."/>
            <person name="Dixon R.A."/>
            <person name="May G.D."/>
            <person name="Schwartz D.C."/>
            <person name="Rogers J."/>
            <person name="Quetier F."/>
            <person name="Town C.D."/>
            <person name="Roe B.A."/>
        </authorList>
    </citation>
    <scope>NUCLEOTIDE SEQUENCE [LARGE SCALE GENOMIC DNA]</scope>
    <source>
        <strain evidence="1">A17</strain>
        <strain evidence="2 3">cv. Jemalong A17</strain>
    </source>
</reference>
<dbReference type="STRING" id="3880.G7ZUW6"/>
<dbReference type="AlphaFoldDB" id="G7ZUW6"/>
<keyword evidence="3" id="KW-1185">Reference proteome</keyword>
<accession>G7ZUW6</accession>
<reference evidence="2" key="3">
    <citation type="submission" date="2015-04" db="UniProtKB">
        <authorList>
            <consortium name="EnsemblPlants"/>
        </authorList>
    </citation>
    <scope>IDENTIFICATION</scope>
    <source>
        <strain evidence="2">cv. Jemalong A17</strain>
    </source>
</reference>
<dbReference type="PaxDb" id="3880-AES83004"/>
<dbReference type="Proteomes" id="UP000002051">
    <property type="component" value="Unassembled WGS sequence"/>
</dbReference>
<gene>
    <name evidence="1" type="ordered locus">MTR_7g105760</name>
</gene>
<evidence type="ECO:0000313" key="3">
    <source>
        <dbReference type="Proteomes" id="UP000002051"/>
    </source>
</evidence>
<dbReference type="EnsemblPlants" id="KEH24198">
    <property type="protein sequence ID" value="KEH24198"/>
    <property type="gene ID" value="MTR_7g105760"/>
</dbReference>
<dbReference type="HOGENOM" id="CLU_1091387_0_0_1"/>
<dbReference type="EMBL" id="CM001223">
    <property type="protein sequence ID" value="KEH24198.1"/>
    <property type="molecule type" value="Genomic_DNA"/>
</dbReference>
<protein>
    <submittedName>
        <fullName evidence="1">COP-1 interacting protein</fullName>
    </submittedName>
</protein>
<evidence type="ECO:0000313" key="1">
    <source>
        <dbReference type="EMBL" id="KEH24198.1"/>
    </source>
</evidence>
<reference evidence="1 3" key="2">
    <citation type="journal article" date="2014" name="BMC Genomics">
        <title>An improved genome release (version Mt4.0) for the model legume Medicago truncatula.</title>
        <authorList>
            <person name="Tang H."/>
            <person name="Krishnakumar V."/>
            <person name="Bidwell S."/>
            <person name="Rosen B."/>
            <person name="Chan A."/>
            <person name="Zhou S."/>
            <person name="Gentzbittel L."/>
            <person name="Childs K.L."/>
            <person name="Yandell M."/>
            <person name="Gundlach H."/>
            <person name="Mayer K.F."/>
            <person name="Schwartz D.C."/>
            <person name="Town C.D."/>
        </authorList>
    </citation>
    <scope>GENOME REANNOTATION</scope>
    <source>
        <strain evidence="1">A17</strain>
        <strain evidence="2 3">cv. Jemalong A17</strain>
    </source>
</reference>
<sequence length="255" mass="29091">MEDVFVEHLHILIMVSLIYATIGRVRNCFKLKFIALLRTSVISLGFSRDSAVIEKIKAHLHPSGMELEEGQANEDVVHHNLTHSFNVEKMNVGAESSKSLDTPVILKWLGKDFGIKILDKVQFKMDHQKSKEHLIFEDGVRKNKAAKTRLLRKNVLQVKKTRRLKTMSKENAPISSALPNKPLIYTAVNSKVNQEIEESNVTSPKVSEIQISTPPPSNQAMQVSIHNRKKWINDEENSSKVVKEFRKLIFFGRRS</sequence>
<evidence type="ECO:0000313" key="2">
    <source>
        <dbReference type="EnsemblPlants" id="KEH24198"/>
    </source>
</evidence>
<organism evidence="1 3">
    <name type="scientific">Medicago truncatula</name>
    <name type="common">Barrel medic</name>
    <name type="synonym">Medicago tribuloides</name>
    <dbReference type="NCBI Taxonomy" id="3880"/>
    <lineage>
        <taxon>Eukaryota</taxon>
        <taxon>Viridiplantae</taxon>
        <taxon>Streptophyta</taxon>
        <taxon>Embryophyta</taxon>
        <taxon>Tracheophyta</taxon>
        <taxon>Spermatophyta</taxon>
        <taxon>Magnoliopsida</taxon>
        <taxon>eudicotyledons</taxon>
        <taxon>Gunneridae</taxon>
        <taxon>Pentapetalae</taxon>
        <taxon>rosids</taxon>
        <taxon>fabids</taxon>
        <taxon>Fabales</taxon>
        <taxon>Fabaceae</taxon>
        <taxon>Papilionoideae</taxon>
        <taxon>50 kb inversion clade</taxon>
        <taxon>NPAAA clade</taxon>
        <taxon>Hologalegina</taxon>
        <taxon>IRL clade</taxon>
        <taxon>Trifolieae</taxon>
        <taxon>Medicago</taxon>
    </lineage>
</organism>
<proteinExistence type="predicted"/>
<name>G7ZUW6_MEDTR</name>